<keyword evidence="13" id="KW-0206">Cytoskeleton</keyword>
<proteinExistence type="inferred from homology"/>
<comment type="caution">
    <text evidence="20">The sequence shown here is derived from an EMBL/GenBank/DDBJ whole genome shotgun (WGS) entry which is preliminary data.</text>
</comment>
<evidence type="ECO:0000256" key="9">
    <source>
        <dbReference type="ARBA" id="ARBA00022701"/>
    </source>
</evidence>
<keyword evidence="6" id="KW-0158">Chromosome</keyword>
<keyword evidence="14" id="KW-0539">Nucleus</keyword>
<comment type="similarity">
    <text evidence="4">Belongs to the DASH complex DAD2 family.</text>
</comment>
<feature type="region of interest" description="Disordered" evidence="19">
    <location>
        <begin position="83"/>
        <end position="119"/>
    </location>
</feature>
<evidence type="ECO:0000256" key="6">
    <source>
        <dbReference type="ARBA" id="ARBA00022454"/>
    </source>
</evidence>
<dbReference type="EMBL" id="JAWIZZ010000040">
    <property type="protein sequence ID" value="KAK5780802.1"/>
    <property type="molecule type" value="Genomic_DNA"/>
</dbReference>
<evidence type="ECO:0000313" key="21">
    <source>
        <dbReference type="Proteomes" id="UP001306508"/>
    </source>
</evidence>
<comment type="subcellular location">
    <subcellularLocation>
        <location evidence="3">Chromosome</location>
        <location evidence="3">Centromere</location>
        <location evidence="3">Kinetochore</location>
    </subcellularLocation>
    <subcellularLocation>
        <location evidence="2">Cytoplasm</location>
        <location evidence="2">Cytoskeleton</location>
        <location evidence="2">Spindle</location>
    </subcellularLocation>
    <subcellularLocation>
        <location evidence="1">Nucleus</location>
    </subcellularLocation>
</comment>
<evidence type="ECO:0000256" key="13">
    <source>
        <dbReference type="ARBA" id="ARBA00023212"/>
    </source>
</evidence>
<evidence type="ECO:0000256" key="4">
    <source>
        <dbReference type="ARBA" id="ARBA00005501"/>
    </source>
</evidence>
<evidence type="ECO:0000256" key="3">
    <source>
        <dbReference type="ARBA" id="ARBA00004629"/>
    </source>
</evidence>
<gene>
    <name evidence="20" type="ORF">RI543_001927</name>
</gene>
<organism evidence="20 21">
    <name type="scientific">Arxiozyma heterogenica</name>
    <dbReference type="NCBI Taxonomy" id="278026"/>
    <lineage>
        <taxon>Eukaryota</taxon>
        <taxon>Fungi</taxon>
        <taxon>Dikarya</taxon>
        <taxon>Ascomycota</taxon>
        <taxon>Saccharomycotina</taxon>
        <taxon>Saccharomycetes</taxon>
        <taxon>Saccharomycetales</taxon>
        <taxon>Saccharomycetaceae</taxon>
        <taxon>Arxiozyma</taxon>
    </lineage>
</organism>
<dbReference type="PANTHER" id="PTHR28036:SF1">
    <property type="entry name" value="DASH COMPLEX SUBUNIT DAD2"/>
    <property type="match status" value="1"/>
</dbReference>
<dbReference type="AlphaFoldDB" id="A0AAN7WRU2"/>
<evidence type="ECO:0000313" key="20">
    <source>
        <dbReference type="EMBL" id="KAK5780802.1"/>
    </source>
</evidence>
<keyword evidence="11" id="KW-0159">Chromosome partition</keyword>
<evidence type="ECO:0000256" key="2">
    <source>
        <dbReference type="ARBA" id="ARBA00004186"/>
    </source>
</evidence>
<evidence type="ECO:0000256" key="19">
    <source>
        <dbReference type="SAM" id="MobiDB-lite"/>
    </source>
</evidence>
<dbReference type="GO" id="GO:0005874">
    <property type="term" value="C:microtubule"/>
    <property type="evidence" value="ECO:0007669"/>
    <property type="project" value="UniProtKB-KW"/>
</dbReference>
<keyword evidence="18" id="KW-0175">Coiled coil</keyword>
<feature type="coiled-coil region" evidence="18">
    <location>
        <begin position="1"/>
        <end position="28"/>
    </location>
</feature>
<dbReference type="InterPro" id="IPR013963">
    <property type="entry name" value="DASH_Dad2"/>
</dbReference>
<evidence type="ECO:0000256" key="1">
    <source>
        <dbReference type="ARBA" id="ARBA00004123"/>
    </source>
</evidence>
<evidence type="ECO:0000256" key="16">
    <source>
        <dbReference type="ARBA" id="ARBA00023328"/>
    </source>
</evidence>
<evidence type="ECO:0000256" key="17">
    <source>
        <dbReference type="ARBA" id="ARBA00030568"/>
    </source>
</evidence>
<evidence type="ECO:0000256" key="10">
    <source>
        <dbReference type="ARBA" id="ARBA00022776"/>
    </source>
</evidence>
<dbReference type="GO" id="GO:0000278">
    <property type="term" value="P:mitotic cell cycle"/>
    <property type="evidence" value="ECO:0007669"/>
    <property type="project" value="InterPro"/>
</dbReference>
<evidence type="ECO:0000256" key="12">
    <source>
        <dbReference type="ARBA" id="ARBA00022838"/>
    </source>
</evidence>
<keyword evidence="9" id="KW-0493">Microtubule</keyword>
<accession>A0AAN7WRU2</accession>
<reference evidence="21" key="1">
    <citation type="submission" date="2023-07" db="EMBL/GenBank/DDBJ databases">
        <title>A draft genome of Kazachstania heterogenica Y-27499.</title>
        <authorList>
            <person name="Donic C."/>
            <person name="Kralova J.S."/>
            <person name="Fidel L."/>
            <person name="Ben-Dor S."/>
            <person name="Jung S."/>
        </authorList>
    </citation>
    <scope>NUCLEOTIDE SEQUENCE [LARGE SCALE GENOMIC DNA]</scope>
    <source>
        <strain evidence="21">Y27499</strain>
    </source>
</reference>
<keyword evidence="16" id="KW-0137">Centromere</keyword>
<dbReference type="PANTHER" id="PTHR28036">
    <property type="entry name" value="DASH COMPLEX SUBUNIT DAD2"/>
    <property type="match status" value="1"/>
</dbReference>
<dbReference type="GO" id="GO:0008608">
    <property type="term" value="P:attachment of spindle microtubules to kinetochore"/>
    <property type="evidence" value="ECO:0007669"/>
    <property type="project" value="TreeGrafter"/>
</dbReference>
<keyword evidence="15" id="KW-0131">Cell cycle</keyword>
<keyword evidence="21" id="KW-1185">Reference proteome</keyword>
<evidence type="ECO:0000256" key="11">
    <source>
        <dbReference type="ARBA" id="ARBA00022829"/>
    </source>
</evidence>
<evidence type="ECO:0000256" key="18">
    <source>
        <dbReference type="SAM" id="Coils"/>
    </source>
</evidence>
<dbReference type="Pfam" id="PF08654">
    <property type="entry name" value="DASH_Dad2"/>
    <property type="match status" value="1"/>
</dbReference>
<dbReference type="Proteomes" id="UP001306508">
    <property type="component" value="Unassembled WGS sequence"/>
</dbReference>
<protein>
    <recommendedName>
        <fullName evidence="5">DASH complex subunit DAD2</fullName>
    </recommendedName>
    <alternativeName>
        <fullName evidence="17">Outer kinetochore protein DAD2</fullName>
    </alternativeName>
</protein>
<keyword evidence="8" id="KW-0132">Cell division</keyword>
<dbReference type="GO" id="GO:1990023">
    <property type="term" value="C:mitotic spindle midzone"/>
    <property type="evidence" value="ECO:0007669"/>
    <property type="project" value="TreeGrafter"/>
</dbReference>
<evidence type="ECO:0000256" key="15">
    <source>
        <dbReference type="ARBA" id="ARBA00023306"/>
    </source>
</evidence>
<keyword evidence="10" id="KW-0498">Mitosis</keyword>
<keyword evidence="7" id="KW-0963">Cytoplasm</keyword>
<evidence type="ECO:0000256" key="8">
    <source>
        <dbReference type="ARBA" id="ARBA00022618"/>
    </source>
</evidence>
<evidence type="ECO:0000256" key="5">
    <source>
        <dbReference type="ARBA" id="ARBA00020260"/>
    </source>
</evidence>
<keyword evidence="12" id="KW-0995">Kinetochore</keyword>
<dbReference type="GO" id="GO:0051301">
    <property type="term" value="P:cell division"/>
    <property type="evidence" value="ECO:0007669"/>
    <property type="project" value="UniProtKB-KW"/>
</dbReference>
<dbReference type="GO" id="GO:0042729">
    <property type="term" value="C:DASH complex"/>
    <property type="evidence" value="ECO:0007669"/>
    <property type="project" value="InterPro"/>
</dbReference>
<evidence type="ECO:0000256" key="7">
    <source>
        <dbReference type="ARBA" id="ARBA00022490"/>
    </source>
</evidence>
<sequence>MATIESKIESKKRELESLKRIADLTETMKSQLFILSEQIKQIETDGSRVADIMRIWDLVTQSISAAGLGLLRYGEDNYKVGDWKEENNNKSPNQLENQAMPLPEGLVRVSASKEEPYTL</sequence>
<evidence type="ECO:0000256" key="14">
    <source>
        <dbReference type="ARBA" id="ARBA00023242"/>
    </source>
</evidence>
<name>A0AAN7WRU2_9SACH</name>
<dbReference type="GO" id="GO:0044732">
    <property type="term" value="C:mitotic spindle pole body"/>
    <property type="evidence" value="ECO:0007669"/>
    <property type="project" value="TreeGrafter"/>
</dbReference>